<dbReference type="NCBIfam" id="TIGR01905">
    <property type="entry name" value="paired_CXXCH_1"/>
    <property type="match status" value="4"/>
</dbReference>
<evidence type="ECO:0000259" key="2">
    <source>
        <dbReference type="Pfam" id="PF09699"/>
    </source>
</evidence>
<dbReference type="RefSeq" id="WP_214186950.1">
    <property type="nucleotide sequence ID" value="NZ_BSDS01000001.1"/>
</dbReference>
<feature type="domain" description="Doubled CXXCH motif" evidence="2">
    <location>
        <begin position="51"/>
        <end position="95"/>
    </location>
</feature>
<feature type="chain" id="PRO_5040865571" evidence="1">
    <location>
        <begin position="26"/>
        <end position="336"/>
    </location>
</feature>
<dbReference type="Pfam" id="PF09699">
    <property type="entry name" value="Paired_CXXCH_1"/>
    <property type="match status" value="5"/>
</dbReference>
<feature type="domain" description="Doubled CXXCH motif" evidence="2">
    <location>
        <begin position="147"/>
        <end position="186"/>
    </location>
</feature>
<dbReference type="Proteomes" id="UP001144352">
    <property type="component" value="Unassembled WGS sequence"/>
</dbReference>
<organism evidence="3 4">
    <name type="scientific">Geobacter hydrogenophilus</name>
    <dbReference type="NCBI Taxonomy" id="40983"/>
    <lineage>
        <taxon>Bacteria</taxon>
        <taxon>Pseudomonadati</taxon>
        <taxon>Thermodesulfobacteriota</taxon>
        <taxon>Desulfuromonadia</taxon>
        <taxon>Geobacterales</taxon>
        <taxon>Geobacteraceae</taxon>
        <taxon>Geobacter</taxon>
    </lineage>
</organism>
<dbReference type="SUPFAM" id="SSF48695">
    <property type="entry name" value="Multiheme cytochromes"/>
    <property type="match status" value="1"/>
</dbReference>
<feature type="domain" description="Doubled CXXCH motif" evidence="2">
    <location>
        <begin position="193"/>
        <end position="243"/>
    </location>
</feature>
<feature type="signal peptide" evidence="1">
    <location>
        <begin position="1"/>
        <end position="25"/>
    </location>
</feature>
<feature type="domain" description="Doubled CXXCH motif" evidence="2">
    <location>
        <begin position="101"/>
        <end position="140"/>
    </location>
</feature>
<keyword evidence="4" id="KW-1185">Reference proteome</keyword>
<dbReference type="InterPro" id="IPR010177">
    <property type="entry name" value="Paired_CXXCH_1"/>
</dbReference>
<keyword evidence="1" id="KW-0732">Signal</keyword>
<accession>A0A9W6FYY7</accession>
<dbReference type="PANTHER" id="PTHR39425:SF1">
    <property type="entry name" value="CYTOCHROME C7-LIKE DOMAIN-CONTAINING PROTEIN"/>
    <property type="match status" value="1"/>
</dbReference>
<dbReference type="Gene3D" id="3.90.10.10">
    <property type="entry name" value="Cytochrome C3"/>
    <property type="match status" value="2"/>
</dbReference>
<dbReference type="EMBL" id="BSDS01000001">
    <property type="protein sequence ID" value="GLI37389.1"/>
    <property type="molecule type" value="Genomic_DNA"/>
</dbReference>
<protein>
    <submittedName>
        <fullName evidence="3">Cytochrome c</fullName>
    </submittedName>
</protein>
<dbReference type="Gene3D" id="1.10.720.180">
    <property type="match status" value="1"/>
</dbReference>
<comment type="caution">
    <text evidence="3">The sequence shown here is derived from an EMBL/GenBank/DDBJ whole genome shotgun (WGS) entry which is preliminary data.</text>
</comment>
<proteinExistence type="predicted"/>
<evidence type="ECO:0000313" key="3">
    <source>
        <dbReference type="EMBL" id="GLI37389.1"/>
    </source>
</evidence>
<dbReference type="InterPro" id="IPR036280">
    <property type="entry name" value="Multihaem_cyt_sf"/>
</dbReference>
<feature type="domain" description="Doubled CXXCH motif" evidence="2">
    <location>
        <begin position="271"/>
        <end position="296"/>
    </location>
</feature>
<evidence type="ECO:0000313" key="4">
    <source>
        <dbReference type="Proteomes" id="UP001144352"/>
    </source>
</evidence>
<name>A0A9W6FYY7_9BACT</name>
<sequence length="336" mass="36349">MTASSLFLSVIAAAFWLLLTGGVAAASSLPGVPDGCGTRCHKSKVREAFVHGPVGSDDCISCHNPTGLEHPKQRGAFRLVAEGSKLCYVCHEGKADKKVVHPPVAKGACLDCHDVHQSPYPMQLKAGGAALCFGCHDAEKFKATHRHAPVAEGSCLGCHDPHQSDNRALLKGGGAGLCFICHDKKMAEGVSIHGPVAEGGCTDCHAPHGSPFYKILKNAFPEQFYLPYAQENFALCFDCHTKDLAQDKRTDTITGFRNGDRNLHNLHINKPDKGRSCKTCHDPHAARQPRLIKERIPGFGTWEIPIRYTKTDTGGTCVAGCHKPKSYDRLRAVRNP</sequence>
<dbReference type="AlphaFoldDB" id="A0A9W6FYY7"/>
<dbReference type="PANTHER" id="PTHR39425">
    <property type="entry name" value="LIPOPROTEIN CYTOCHROME C"/>
    <property type="match status" value="1"/>
</dbReference>
<gene>
    <name evidence="3" type="ORF">GHYDROH2_08900</name>
</gene>
<evidence type="ECO:0000256" key="1">
    <source>
        <dbReference type="SAM" id="SignalP"/>
    </source>
</evidence>
<reference evidence="3" key="1">
    <citation type="submission" date="2022-12" db="EMBL/GenBank/DDBJ databases">
        <title>Reference genome sequencing for broad-spectrum identification of bacterial and archaeal isolates by mass spectrometry.</title>
        <authorList>
            <person name="Sekiguchi Y."/>
            <person name="Tourlousse D.M."/>
        </authorList>
    </citation>
    <scope>NUCLEOTIDE SEQUENCE</scope>
    <source>
        <strain evidence="3">H2</strain>
    </source>
</reference>